<organism evidence="10 11">
    <name type="scientific">Musa balbisiana</name>
    <name type="common">Banana</name>
    <dbReference type="NCBI Taxonomy" id="52838"/>
    <lineage>
        <taxon>Eukaryota</taxon>
        <taxon>Viridiplantae</taxon>
        <taxon>Streptophyta</taxon>
        <taxon>Embryophyta</taxon>
        <taxon>Tracheophyta</taxon>
        <taxon>Spermatophyta</taxon>
        <taxon>Magnoliopsida</taxon>
        <taxon>Liliopsida</taxon>
        <taxon>Zingiberales</taxon>
        <taxon>Musaceae</taxon>
        <taxon>Musa</taxon>
    </lineage>
</organism>
<feature type="domain" description="Malectin-like" evidence="9">
    <location>
        <begin position="62"/>
        <end position="139"/>
    </location>
</feature>
<dbReference type="Pfam" id="PF12819">
    <property type="entry name" value="Malectin_like"/>
    <property type="match status" value="3"/>
</dbReference>
<dbReference type="SUPFAM" id="SSF52058">
    <property type="entry name" value="L domain-like"/>
    <property type="match status" value="1"/>
</dbReference>
<evidence type="ECO:0000256" key="2">
    <source>
        <dbReference type="ARBA" id="ARBA00022614"/>
    </source>
</evidence>
<keyword evidence="6" id="KW-1133">Transmembrane helix</keyword>
<accession>A0A4S8J2Z7</accession>
<feature type="chain" id="PRO_5020868271" description="Malectin-like domain-containing protein" evidence="8">
    <location>
        <begin position="22"/>
        <end position="1032"/>
    </location>
</feature>
<evidence type="ECO:0000256" key="4">
    <source>
        <dbReference type="ARBA" id="ARBA00022729"/>
    </source>
</evidence>
<dbReference type="FunFam" id="3.80.10.10:FF:000129">
    <property type="entry name" value="Leucine-rich repeat receptor-like kinase"/>
    <property type="match status" value="1"/>
</dbReference>
<evidence type="ECO:0000256" key="8">
    <source>
        <dbReference type="SAM" id="SignalP"/>
    </source>
</evidence>
<dbReference type="PANTHER" id="PTHR45631:SF202">
    <property type="entry name" value="SENESCENCE-INDUCED RECEPTOR-LIKE SERINE_THREONINE-PROTEIN KINASE"/>
    <property type="match status" value="1"/>
</dbReference>
<dbReference type="InterPro" id="IPR032675">
    <property type="entry name" value="LRR_dom_sf"/>
</dbReference>
<feature type="domain" description="Malectin-like" evidence="9">
    <location>
        <begin position="166"/>
        <end position="503"/>
    </location>
</feature>
<feature type="signal peptide" evidence="8">
    <location>
        <begin position="1"/>
        <end position="21"/>
    </location>
</feature>
<keyword evidence="3" id="KW-0812">Transmembrane</keyword>
<keyword evidence="7" id="KW-0472">Membrane</keyword>
<dbReference type="Gene3D" id="3.80.10.10">
    <property type="entry name" value="Ribonuclease Inhibitor"/>
    <property type="match status" value="1"/>
</dbReference>
<proteinExistence type="predicted"/>
<dbReference type="InterPro" id="IPR024788">
    <property type="entry name" value="Malectin-like_Carb-bd_dom"/>
</dbReference>
<dbReference type="AlphaFoldDB" id="A0A4S8J2Z7"/>
<evidence type="ECO:0000256" key="3">
    <source>
        <dbReference type="ARBA" id="ARBA00022692"/>
    </source>
</evidence>
<dbReference type="Pfam" id="PF13855">
    <property type="entry name" value="LRR_8"/>
    <property type="match status" value="1"/>
</dbReference>
<keyword evidence="2" id="KW-0433">Leucine-rich repeat</keyword>
<evidence type="ECO:0000256" key="1">
    <source>
        <dbReference type="ARBA" id="ARBA00004167"/>
    </source>
</evidence>
<gene>
    <name evidence="10" type="ORF">C4D60_Mb10t28790</name>
</gene>
<evidence type="ECO:0000313" key="10">
    <source>
        <dbReference type="EMBL" id="THU54782.1"/>
    </source>
</evidence>
<comment type="subcellular location">
    <subcellularLocation>
        <location evidence="1">Membrane</location>
        <topology evidence="1">Single-pass membrane protein</topology>
    </subcellularLocation>
</comment>
<sequence length="1032" mass="113591">MSNFIVGVCLGFLAAAILVNGQPGFVSIDCGVTRGYTDSETGILYQVDEGYIDTGRNLRIAESINITEVFALYGAEIITAAPSDSLSICLANIGSGTPFISSLELRHIDNHLAYQDANQSAALLFYSRYNLGSFTNDTLRVILVLRSNSFGVENLSYLGLNGFVSIDCGATRGYTDSETGILYQVDEGYIDTGRNVRIAERYIEDPTKVRPWFTVRSFPEGTRNCYTIPGLKEGDRYLVRASFVHGNYDGQASGDSVAPPLLFHLYVGVNLWQTINITEVFALYGAEIITAAPSDSLSICLANIGLGAPFISSLELRHIDNHLAYQDANQSAALVFNSRYNLGSLTNDTLRYPEDKYDRTWDPCNSYIGCETWNFTSSNLGIKTTRGDAYEVPGMVMGTATVAADNFTLQYFLGYGLNSSVQTTFYIYLHFADFNYLSGNGSRIFQVRADGEPDSDNISPAYLLATHVHFVHRLAYPGLNGYFNLTRVVGSTLPPILNAAEVYIPINLSVLATDPADADAMMGIKKLYQMKIWQGDPCAPQQFIWSGVNCTYSSSGAPRVTSLNLAYHGLNGAIPNALANLKALNYLDLSNNDLTGPIPPSLEELTSLNVLILSNNRLNGPIPASLCDGQSKGLLELRETMKNFIVRVCLGWLAAAIVVNGQPGFVSIDCGITRGYTDSDTGILYQVDEGYIDTGRNVRIAEKYFQNRKQVQTWFTVRSFPDGTRNCYTIPGLKEGDRYLVRASFVHGNYDDQAFGDSVAPPLLFDLYLGVNLWQTINITDVFTLYEAEIITAAPSDSLSICLANIGSGTPFISLLELRHIDNHLAYQDANQSAALLFYSRYNLGSLTNYTLRYPEDKYDRTWHPCNSYIDCETWNFTSSTLGIKTTRGDAYEVPGVVMGTATVAADNFTLQYFLGYGLNSSVQTTFYIYLHFADFDYLSGNGSRIFQVRADGEPDSDNISPAYLLATHVHFVHRLAYPGLNGYFNLTRVAGSTLPPILNAAEVYIPINLSVLATDPADGMLSHHYFGHPLL</sequence>
<protein>
    <recommendedName>
        <fullName evidence="9">Malectin-like domain-containing protein</fullName>
    </recommendedName>
</protein>
<name>A0A4S8J2Z7_MUSBA</name>
<evidence type="ECO:0000256" key="5">
    <source>
        <dbReference type="ARBA" id="ARBA00022737"/>
    </source>
</evidence>
<evidence type="ECO:0000259" key="9">
    <source>
        <dbReference type="Pfam" id="PF12819"/>
    </source>
</evidence>
<keyword evidence="5" id="KW-0677">Repeat</keyword>
<reference evidence="10 11" key="1">
    <citation type="journal article" date="2019" name="Nat. Plants">
        <title>Genome sequencing of Musa balbisiana reveals subgenome evolution and function divergence in polyploid bananas.</title>
        <authorList>
            <person name="Yao X."/>
        </authorList>
    </citation>
    <scope>NUCLEOTIDE SEQUENCE [LARGE SCALE GENOMIC DNA]</scope>
    <source>
        <strain evidence="11">cv. DH-PKW</strain>
        <tissue evidence="10">Leaves</tissue>
    </source>
</reference>
<dbReference type="Proteomes" id="UP000317650">
    <property type="component" value="Chromosome 10"/>
</dbReference>
<dbReference type="PANTHER" id="PTHR45631">
    <property type="entry name" value="OS07G0107800 PROTEIN-RELATED"/>
    <property type="match status" value="1"/>
</dbReference>
<dbReference type="STRING" id="52838.A0A4S8J2Z7"/>
<keyword evidence="4 8" id="KW-0732">Signal</keyword>
<evidence type="ECO:0000313" key="11">
    <source>
        <dbReference type="Proteomes" id="UP000317650"/>
    </source>
</evidence>
<dbReference type="GO" id="GO:0016020">
    <property type="term" value="C:membrane"/>
    <property type="evidence" value="ECO:0007669"/>
    <property type="project" value="UniProtKB-SubCell"/>
</dbReference>
<evidence type="ECO:0000256" key="7">
    <source>
        <dbReference type="ARBA" id="ARBA00023136"/>
    </source>
</evidence>
<feature type="domain" description="Malectin-like" evidence="9">
    <location>
        <begin position="668"/>
        <end position="1005"/>
    </location>
</feature>
<dbReference type="InterPro" id="IPR001611">
    <property type="entry name" value="Leu-rich_rpt"/>
</dbReference>
<evidence type="ECO:0000256" key="6">
    <source>
        <dbReference type="ARBA" id="ARBA00022989"/>
    </source>
</evidence>
<dbReference type="EMBL" id="PYDT01000008">
    <property type="protein sequence ID" value="THU54782.1"/>
    <property type="molecule type" value="Genomic_DNA"/>
</dbReference>
<keyword evidence="11" id="KW-1185">Reference proteome</keyword>
<comment type="caution">
    <text evidence="10">The sequence shown here is derived from an EMBL/GenBank/DDBJ whole genome shotgun (WGS) entry which is preliminary data.</text>
</comment>